<accession>A0A3B1DAZ2</accession>
<gene>
    <name evidence="1" type="ORF">MNBD_PLANCTO03-1223</name>
</gene>
<evidence type="ECO:0008006" key="2">
    <source>
        <dbReference type="Google" id="ProtNLM"/>
    </source>
</evidence>
<sequence>MPRPVSGRRRLVRSTLLALGCLPILLLTLGFCVGTPHYYHKKFAAVPGGVRPTALPNPIQPEVQTEPHTCGLHSLSSLYHAYGLNPEERRLRFRLGTDKPINNWIPDTRGTIHPDMLRVLGQDGFDAEVLLPGSQDTLGRLRAHLDAGHFAVVLIKPSEFHWVVAAARDGDNALICDSQRRDLYPVPMESYLRDEVYSLMLVRPAADE</sequence>
<dbReference type="Gene3D" id="3.90.70.10">
    <property type="entry name" value="Cysteine proteinases"/>
    <property type="match status" value="1"/>
</dbReference>
<organism evidence="1">
    <name type="scientific">hydrothermal vent metagenome</name>
    <dbReference type="NCBI Taxonomy" id="652676"/>
    <lineage>
        <taxon>unclassified sequences</taxon>
        <taxon>metagenomes</taxon>
        <taxon>ecological metagenomes</taxon>
    </lineage>
</organism>
<dbReference type="EMBL" id="UOGK01000243">
    <property type="protein sequence ID" value="VAX39449.1"/>
    <property type="molecule type" value="Genomic_DNA"/>
</dbReference>
<reference evidence="1" key="1">
    <citation type="submission" date="2018-06" db="EMBL/GenBank/DDBJ databases">
        <authorList>
            <person name="Zhirakovskaya E."/>
        </authorList>
    </citation>
    <scope>NUCLEOTIDE SEQUENCE</scope>
</reference>
<evidence type="ECO:0000313" key="1">
    <source>
        <dbReference type="EMBL" id="VAX39449.1"/>
    </source>
</evidence>
<name>A0A3B1DAZ2_9ZZZZ</name>
<dbReference type="AlphaFoldDB" id="A0A3B1DAZ2"/>
<proteinExistence type="predicted"/>
<protein>
    <recommendedName>
        <fullName evidence="2">Peptidase C39 domain-containing protein</fullName>
    </recommendedName>
</protein>